<dbReference type="SUPFAM" id="SSF49764">
    <property type="entry name" value="HSP20-like chaperones"/>
    <property type="match status" value="1"/>
</dbReference>
<dbReference type="InterPro" id="IPR045250">
    <property type="entry name" value="p23-like"/>
</dbReference>
<organism evidence="4 5">
    <name type="scientific">Lachancea mirantina</name>
    <dbReference type="NCBI Taxonomy" id="1230905"/>
    <lineage>
        <taxon>Eukaryota</taxon>
        <taxon>Fungi</taxon>
        <taxon>Dikarya</taxon>
        <taxon>Ascomycota</taxon>
        <taxon>Saccharomycotina</taxon>
        <taxon>Saccharomycetes</taxon>
        <taxon>Saccharomycetales</taxon>
        <taxon>Saccharomycetaceae</taxon>
        <taxon>Lachancea</taxon>
    </lineage>
</organism>
<accession>A0A1G4K8R9</accession>
<feature type="region of interest" description="Disordered" evidence="2">
    <location>
        <begin position="126"/>
        <end position="218"/>
    </location>
</feature>
<feature type="compositionally biased region" description="Acidic residues" evidence="2">
    <location>
        <begin position="126"/>
        <end position="136"/>
    </location>
</feature>
<dbReference type="GO" id="GO:0051087">
    <property type="term" value="F:protein-folding chaperone binding"/>
    <property type="evidence" value="ECO:0007669"/>
    <property type="project" value="TreeGrafter"/>
</dbReference>
<dbReference type="GO" id="GO:0006457">
    <property type="term" value="P:protein folding"/>
    <property type="evidence" value="ECO:0007669"/>
    <property type="project" value="TreeGrafter"/>
</dbReference>
<dbReference type="PANTHER" id="PTHR22932:SF1">
    <property type="entry name" value="CO-CHAPERONE PROTEIN DAF-41"/>
    <property type="match status" value="1"/>
</dbReference>
<name>A0A1G4K8R9_9SACH</name>
<dbReference type="AlphaFoldDB" id="A0A1G4K8R9"/>
<dbReference type="OrthoDB" id="1564555at2759"/>
<dbReference type="EMBL" id="LT598469">
    <property type="protein sequence ID" value="SCV00395.1"/>
    <property type="molecule type" value="Genomic_DNA"/>
</dbReference>
<dbReference type="Proteomes" id="UP000191024">
    <property type="component" value="Chromosome G"/>
</dbReference>
<dbReference type="PROSITE" id="PS51203">
    <property type="entry name" value="CS"/>
    <property type="match status" value="1"/>
</dbReference>
<feature type="compositionally biased region" description="Basic and acidic residues" evidence="2">
    <location>
        <begin position="209"/>
        <end position="218"/>
    </location>
</feature>
<comment type="similarity">
    <text evidence="1">Belongs to the p23/wos2 family.</text>
</comment>
<evidence type="ECO:0000313" key="4">
    <source>
        <dbReference type="EMBL" id="SCV00395.1"/>
    </source>
</evidence>
<feature type="compositionally biased region" description="Low complexity" evidence="2">
    <location>
        <begin position="158"/>
        <end position="175"/>
    </location>
</feature>
<dbReference type="CDD" id="cd06465">
    <property type="entry name" value="p23_hB-ind1_like"/>
    <property type="match status" value="1"/>
</dbReference>
<proteinExistence type="inferred from homology"/>
<protein>
    <submittedName>
        <fullName evidence="4">LAMI_0G04764g1_1</fullName>
    </submittedName>
</protein>
<evidence type="ECO:0000256" key="1">
    <source>
        <dbReference type="ARBA" id="ARBA00025733"/>
    </source>
</evidence>
<keyword evidence="5" id="KW-1185">Reference proteome</keyword>
<feature type="domain" description="CS" evidence="3">
    <location>
        <begin position="4"/>
        <end position="107"/>
    </location>
</feature>
<dbReference type="InterPro" id="IPR008978">
    <property type="entry name" value="HSP20-like_chaperone"/>
</dbReference>
<gene>
    <name evidence="4" type="ORF">LAMI_0G04764G</name>
</gene>
<feature type="compositionally biased region" description="Gly residues" evidence="2">
    <location>
        <begin position="141"/>
        <end position="157"/>
    </location>
</feature>
<reference evidence="4 5" key="1">
    <citation type="submission" date="2016-03" db="EMBL/GenBank/DDBJ databases">
        <authorList>
            <person name="Devillers H."/>
        </authorList>
    </citation>
    <scope>NUCLEOTIDE SEQUENCE [LARGE SCALE GENOMIC DNA]</scope>
    <source>
        <strain evidence="4">CBS 11717</strain>
    </source>
</reference>
<sequence length="218" mass="24224">MNTKLNPEILWAQRSSDSDPEKNYLLVTLMISDCEDPKLDLQPGYLEFSAKSPGHVGDEEEHKYQLRLDFYKEIDPAKSLHKIANGRDYFLKLVKKDLDAEYWPRLTKEKLKYHYIKTDFNKWVDEDEQEEHESEDFGFQGAAGGAGGAGFPGGAGGDFDPAQMAAMQQMLQAQAGAGGQGSQMDKLNELLQSGGQGLEGLDELEEEADLAKSEEEAA</sequence>
<dbReference type="GO" id="GO:0051131">
    <property type="term" value="P:chaperone-mediated protein complex assembly"/>
    <property type="evidence" value="ECO:0007669"/>
    <property type="project" value="TreeGrafter"/>
</dbReference>
<dbReference type="GO" id="GO:0005634">
    <property type="term" value="C:nucleus"/>
    <property type="evidence" value="ECO:0007669"/>
    <property type="project" value="TreeGrafter"/>
</dbReference>
<evidence type="ECO:0000259" key="3">
    <source>
        <dbReference type="PROSITE" id="PS51203"/>
    </source>
</evidence>
<evidence type="ECO:0000313" key="5">
    <source>
        <dbReference type="Proteomes" id="UP000191024"/>
    </source>
</evidence>
<evidence type="ECO:0000256" key="2">
    <source>
        <dbReference type="SAM" id="MobiDB-lite"/>
    </source>
</evidence>
<dbReference type="Gene3D" id="2.60.40.790">
    <property type="match status" value="1"/>
</dbReference>
<dbReference type="InterPro" id="IPR007052">
    <property type="entry name" value="CS_dom"/>
</dbReference>
<dbReference type="STRING" id="1230905.A0A1G4K8R9"/>
<dbReference type="PANTHER" id="PTHR22932">
    <property type="entry name" value="TELOMERASE-BINDING PROTEIN P23 HSP90 CO-CHAPERONE"/>
    <property type="match status" value="1"/>
</dbReference>
<dbReference type="GO" id="GO:0051879">
    <property type="term" value="F:Hsp90 protein binding"/>
    <property type="evidence" value="ECO:0007669"/>
    <property type="project" value="InterPro"/>
</dbReference>
<dbReference type="GO" id="GO:0005829">
    <property type="term" value="C:cytosol"/>
    <property type="evidence" value="ECO:0007669"/>
    <property type="project" value="TreeGrafter"/>
</dbReference>
<dbReference type="FunFam" id="2.60.40.790:FF:000055">
    <property type="entry name" value="HSP90 associated co-chaperone"/>
    <property type="match status" value="1"/>
</dbReference>